<protein>
    <submittedName>
        <fullName evidence="4">Cystathionine gamma-lyase</fullName>
        <ecNumber evidence="4">4.4.1.1</ecNumber>
    </submittedName>
</protein>
<keyword evidence="4" id="KW-0456">Lyase</keyword>
<dbReference type="InterPro" id="IPR000277">
    <property type="entry name" value="Cys/Met-Metab_PyrdxlP-dep_enz"/>
</dbReference>
<dbReference type="Gene3D" id="3.40.640.10">
    <property type="entry name" value="Type I PLP-dependent aspartate aminotransferase-like (Major domain)"/>
    <property type="match status" value="1"/>
</dbReference>
<dbReference type="PANTHER" id="PTHR11808">
    <property type="entry name" value="TRANS-SULFURATION ENZYME FAMILY MEMBER"/>
    <property type="match status" value="1"/>
</dbReference>
<dbReference type="GO" id="GO:0016846">
    <property type="term" value="F:carbon-sulfur lyase activity"/>
    <property type="evidence" value="ECO:0007669"/>
    <property type="project" value="TreeGrafter"/>
</dbReference>
<gene>
    <name evidence="4" type="ORF">MGWOODY_Mmi1304</name>
</gene>
<dbReference type="PIRSF" id="PIRSF001434">
    <property type="entry name" value="CGS"/>
    <property type="match status" value="1"/>
</dbReference>
<organism evidence="4">
    <name type="scientific">hydrothermal vent metagenome</name>
    <dbReference type="NCBI Taxonomy" id="652676"/>
    <lineage>
        <taxon>unclassified sequences</taxon>
        <taxon>metagenomes</taxon>
        <taxon>ecological metagenomes</taxon>
    </lineage>
</organism>
<evidence type="ECO:0000313" key="4">
    <source>
        <dbReference type="EMBL" id="CUV09385.1"/>
    </source>
</evidence>
<proteinExistence type="inferred from homology"/>
<dbReference type="InterPro" id="IPR015424">
    <property type="entry name" value="PyrdxlP-dep_Trfase"/>
</dbReference>
<dbReference type="PANTHER" id="PTHR11808:SF35">
    <property type="entry name" value="CYSTATHIONINE GAMMA-SYNTHASE (AFU_ORTHOLOGUE AFUA_7G01590)"/>
    <property type="match status" value="1"/>
</dbReference>
<dbReference type="SUPFAM" id="SSF53383">
    <property type="entry name" value="PLP-dependent transferases"/>
    <property type="match status" value="1"/>
</dbReference>
<dbReference type="AlphaFoldDB" id="A0A160VFP7"/>
<dbReference type="FunFam" id="3.40.640.10:FF:000009">
    <property type="entry name" value="Cystathionine gamma-synthase homolog"/>
    <property type="match status" value="1"/>
</dbReference>
<dbReference type="EMBL" id="FAXC01000234">
    <property type="protein sequence ID" value="CUV09385.1"/>
    <property type="molecule type" value="Genomic_DNA"/>
</dbReference>
<dbReference type="GO" id="GO:0019346">
    <property type="term" value="P:transsulfuration"/>
    <property type="evidence" value="ECO:0007669"/>
    <property type="project" value="InterPro"/>
</dbReference>
<dbReference type="GO" id="GO:0030170">
    <property type="term" value="F:pyridoxal phosphate binding"/>
    <property type="evidence" value="ECO:0007669"/>
    <property type="project" value="InterPro"/>
</dbReference>
<name>A0A160VFP7_9ZZZZ</name>
<dbReference type="EC" id="4.4.1.1" evidence="4"/>
<dbReference type="GO" id="GO:0005737">
    <property type="term" value="C:cytoplasm"/>
    <property type="evidence" value="ECO:0007669"/>
    <property type="project" value="TreeGrafter"/>
</dbReference>
<dbReference type="CDD" id="cd00614">
    <property type="entry name" value="CGS_like"/>
    <property type="match status" value="1"/>
</dbReference>
<sequence length="390" mass="43361">MANKKEWKFSTKAIHAGNEADKITGSVSPPIHLTSTFKQDAIGQTRGFDYSRVSNPTRQRVEQNLAALEGASHAMAFSTGMAATTALFQLFSEGDHILISRNTYGGTYRMSMNVLSRHGIEFEWIDSREPTNVDKHIRPNTKLIHVETPTNPLLELCDLEETAKVCKKHHVLMGVDNTFMSPYGQRPLEMGVDIVMHSSTKSLSGHSDILGGVLITNNDELAEKLQFMQKATGAVPSPFDCWLILRSTKTLDLRYQKAADNANVLAWWLAKQKKLDRVIYPGLKSHPQYDIAVKQQRTPNGDVIFGNMISFDIGSIEARDRFIKKLEIFTLAESLGGVESLVCAPYNMTHAAVPEKTKLDMGITETLVRLSIGIEDVDDLKTDLKNALAN</sequence>
<dbReference type="InterPro" id="IPR015422">
    <property type="entry name" value="PyrdxlP-dep_Trfase_small"/>
</dbReference>
<evidence type="ECO:0000256" key="1">
    <source>
        <dbReference type="ARBA" id="ARBA00001933"/>
    </source>
</evidence>
<comment type="similarity">
    <text evidence="2">Belongs to the trans-sulfuration enzymes family.</text>
</comment>
<evidence type="ECO:0000256" key="3">
    <source>
        <dbReference type="ARBA" id="ARBA00022898"/>
    </source>
</evidence>
<accession>A0A160VFP7</accession>
<reference evidence="4" key="1">
    <citation type="submission" date="2015-10" db="EMBL/GenBank/DDBJ databases">
        <authorList>
            <person name="Gilbert D.G."/>
        </authorList>
    </citation>
    <scope>NUCLEOTIDE SEQUENCE</scope>
</reference>
<dbReference type="Gene3D" id="3.90.1150.10">
    <property type="entry name" value="Aspartate Aminotransferase, domain 1"/>
    <property type="match status" value="1"/>
</dbReference>
<comment type="cofactor">
    <cofactor evidence="1">
        <name>pyridoxal 5'-phosphate</name>
        <dbReference type="ChEBI" id="CHEBI:597326"/>
    </cofactor>
</comment>
<evidence type="ECO:0000256" key="2">
    <source>
        <dbReference type="ARBA" id="ARBA00009077"/>
    </source>
</evidence>
<keyword evidence="3" id="KW-0663">Pyridoxal phosphate</keyword>
<dbReference type="InterPro" id="IPR015421">
    <property type="entry name" value="PyrdxlP-dep_Trfase_major"/>
</dbReference>
<dbReference type="Pfam" id="PF01053">
    <property type="entry name" value="Cys_Met_Meta_PP"/>
    <property type="match status" value="1"/>
</dbReference>